<feature type="compositionally biased region" description="Basic and acidic residues" evidence="1">
    <location>
        <begin position="889"/>
        <end position="910"/>
    </location>
</feature>
<name>A0A8H8S9W5_9HELO</name>
<organism evidence="2 3">
    <name type="scientific">Lachnellula occidentalis</name>
    <dbReference type="NCBI Taxonomy" id="215460"/>
    <lineage>
        <taxon>Eukaryota</taxon>
        <taxon>Fungi</taxon>
        <taxon>Dikarya</taxon>
        <taxon>Ascomycota</taxon>
        <taxon>Pezizomycotina</taxon>
        <taxon>Leotiomycetes</taxon>
        <taxon>Helotiales</taxon>
        <taxon>Lachnaceae</taxon>
        <taxon>Lachnellula</taxon>
    </lineage>
</organism>
<accession>A0A8H8S9W5</accession>
<feature type="region of interest" description="Disordered" evidence="1">
    <location>
        <begin position="720"/>
        <end position="755"/>
    </location>
</feature>
<dbReference type="InterPro" id="IPR036864">
    <property type="entry name" value="Zn2-C6_fun-type_DNA-bd_sf"/>
</dbReference>
<reference evidence="2 3" key="1">
    <citation type="submission" date="2018-05" db="EMBL/GenBank/DDBJ databases">
        <title>Genome sequencing and assembly of the regulated plant pathogen Lachnellula willkommii and related sister species for the development of diagnostic species identification markers.</title>
        <authorList>
            <person name="Giroux E."/>
            <person name="Bilodeau G."/>
        </authorList>
    </citation>
    <scope>NUCLEOTIDE SEQUENCE [LARGE SCALE GENOMIC DNA]</scope>
    <source>
        <strain evidence="2 3">CBS 160.35</strain>
    </source>
</reference>
<dbReference type="SUPFAM" id="SSF57701">
    <property type="entry name" value="Zn2/Cys6 DNA-binding domain"/>
    <property type="match status" value="1"/>
</dbReference>
<protein>
    <recommendedName>
        <fullName evidence="4">Zn(2)-C6 fungal-type domain-containing protein</fullName>
    </recommendedName>
</protein>
<evidence type="ECO:0000313" key="3">
    <source>
        <dbReference type="Proteomes" id="UP000443090"/>
    </source>
</evidence>
<dbReference type="EMBL" id="QGMI01000002">
    <property type="protein sequence ID" value="TVY50003.1"/>
    <property type="molecule type" value="Genomic_DNA"/>
</dbReference>
<evidence type="ECO:0000313" key="2">
    <source>
        <dbReference type="EMBL" id="TVY50003.1"/>
    </source>
</evidence>
<dbReference type="PANTHER" id="PTHR14187:SF5">
    <property type="entry name" value="HEAT SHOCK 70 KDA PROTEIN 12A"/>
    <property type="match status" value="1"/>
</dbReference>
<feature type="region of interest" description="Disordered" evidence="1">
    <location>
        <begin position="889"/>
        <end position="925"/>
    </location>
</feature>
<evidence type="ECO:0008006" key="4">
    <source>
        <dbReference type="Google" id="ProtNLM"/>
    </source>
</evidence>
<dbReference type="GO" id="GO:0008270">
    <property type="term" value="F:zinc ion binding"/>
    <property type="evidence" value="ECO:0007669"/>
    <property type="project" value="InterPro"/>
</dbReference>
<comment type="caution">
    <text evidence="2">The sequence shown here is derived from an EMBL/GenBank/DDBJ whole genome shotgun (WGS) entry which is preliminary data.</text>
</comment>
<gene>
    <name evidence="2" type="ORF">LOCC1_G000105</name>
</gene>
<dbReference type="CDD" id="cd10170">
    <property type="entry name" value="ASKHA_NBD_HSP70"/>
    <property type="match status" value="1"/>
</dbReference>
<keyword evidence="3" id="KW-1185">Reference proteome</keyword>
<evidence type="ECO:0000256" key="1">
    <source>
        <dbReference type="SAM" id="MobiDB-lite"/>
    </source>
</evidence>
<dbReference type="OrthoDB" id="3503699at2759"/>
<dbReference type="Proteomes" id="UP000443090">
    <property type="component" value="Unassembled WGS sequence"/>
</dbReference>
<dbReference type="GO" id="GO:0000981">
    <property type="term" value="F:DNA-binding transcription factor activity, RNA polymerase II-specific"/>
    <property type="evidence" value="ECO:0007669"/>
    <property type="project" value="InterPro"/>
</dbReference>
<sequence length="925" mass="104477">MPHSRRTLVIAIDLGTSATTALHSIAADSFDIQGKLQRNRTGRVREMRAWPGSRKNDAIGHTCLPTDLVYDRATGQLQCWGFQAQEYLDDPSEQSRRGNVFIVENIKLLLNDPNDERPQTSASRRYRSARHNLFRVLRKDPYEVFEDYLNEVVQYIIADAKRCASGYLDLFKCFNVELSLAFPSGWPIYVHQRVAEIGSKAVHKALTTHGLSNMVFGIENVYTVSETLCGVKEWLTTAADEDTSMPVDFDPQSSNLDEIQEGDCFLAIDIGAGTGCLTALRLVKKRPLQVDRLAPTQSLEVSGEAVEAEFQKRLRLLVSTNDYEGDLEQLIYHVCRKYREEKKNCGQPPRPGSLTWNTHAAGLHANDHKGFDKDCLRLDRIMLEESFDPVLEELEWEIAQVLVKHPEIKTLVFLGQFGGSSALPQPVWKIRRGNGAMTERMKLEKFVRKSATLKSYGTLVTLPYCLDSEGRKLFPGALLDAAVYFERGECGFCGSLKCIKLKVIEWAISKNTELEEDLVDIGRDGRRHHTWPFSEDHIGFDNIIIISDELPPPPHTDGKSYTVWTTAHEQNQLIVGNERLQVQQQEFGWDLAMSVKLDADGNVIGSYELHEMDECMWPAEKRKNKRRFKFRKLEHDLIWNITEMQVKVFVRPIFPNPIGPLTMQLAQERPLQNHEVTVGESRSYALVRDIELSTATSKFSQNHANAHAGEHIRQDVVDDSNFGDQRQPQAETAQRSKSPLIPQPAAQTSSQRQFRLPEHGAEAVGANTPSSTERRPGAVILDSASVPIDNTAISDGLASQAATSSFTQPMLVASHDQRSDGRRREGCYTCKSRKKKCDGIYTLDGNTRAQKCNTCRYYAIACHASKPVEWVNDPEQAEAQKDERERLIKLKRKSREESDSSGRASRDRSATLRPDFSMTNYLSFD</sequence>
<dbReference type="PANTHER" id="PTHR14187">
    <property type="entry name" value="ALPHA KINASE/ELONGATION FACTOR 2 KINASE"/>
    <property type="match status" value="1"/>
</dbReference>
<dbReference type="AlphaFoldDB" id="A0A8H8S9W5"/>
<feature type="compositionally biased region" description="Polar residues" evidence="1">
    <location>
        <begin position="722"/>
        <end position="737"/>
    </location>
</feature>
<proteinExistence type="predicted"/>